<evidence type="ECO:0000256" key="8">
    <source>
        <dbReference type="SAM" id="Phobius"/>
    </source>
</evidence>
<dbReference type="PANTHER" id="PTHR23506">
    <property type="entry name" value="GH10249P"/>
    <property type="match status" value="1"/>
</dbReference>
<keyword evidence="5 8" id="KW-1133">Transmembrane helix</keyword>
<evidence type="ECO:0000313" key="10">
    <source>
        <dbReference type="EMBL" id="CEL08869.1"/>
    </source>
</evidence>
<evidence type="ECO:0000313" key="11">
    <source>
        <dbReference type="Proteomes" id="UP000054771"/>
    </source>
</evidence>
<proteinExistence type="inferred from homology"/>
<feature type="transmembrane region" description="Helical" evidence="8">
    <location>
        <begin position="36"/>
        <end position="59"/>
    </location>
</feature>
<feature type="region of interest" description="Disordered" evidence="7">
    <location>
        <begin position="259"/>
        <end position="283"/>
    </location>
</feature>
<name>A0A0U4ZGU1_ASPCI</name>
<keyword evidence="4 8" id="KW-0812">Transmembrane</keyword>
<feature type="transmembrane region" description="Helical" evidence="8">
    <location>
        <begin position="79"/>
        <end position="98"/>
    </location>
</feature>
<dbReference type="SUPFAM" id="SSF103473">
    <property type="entry name" value="MFS general substrate transporter"/>
    <property type="match status" value="1"/>
</dbReference>
<feature type="transmembrane region" description="Helical" evidence="8">
    <location>
        <begin position="366"/>
        <end position="385"/>
    </location>
</feature>
<dbReference type="CDD" id="cd17325">
    <property type="entry name" value="MFS_MdtG_SLC18_like"/>
    <property type="match status" value="1"/>
</dbReference>
<evidence type="ECO:0000259" key="9">
    <source>
        <dbReference type="PROSITE" id="PS50850"/>
    </source>
</evidence>
<dbReference type="InterPro" id="IPR020846">
    <property type="entry name" value="MFS_dom"/>
</dbReference>
<dbReference type="PROSITE" id="PS50850">
    <property type="entry name" value="MFS"/>
    <property type="match status" value="1"/>
</dbReference>
<evidence type="ECO:0000256" key="3">
    <source>
        <dbReference type="ARBA" id="ARBA00022448"/>
    </source>
</evidence>
<comment type="similarity">
    <text evidence="2">Belongs to the major facilitator superfamily. Vesicular transporter family.</text>
</comment>
<keyword evidence="3" id="KW-0813">Transport</keyword>
<evidence type="ECO:0000256" key="5">
    <source>
        <dbReference type="ARBA" id="ARBA00022989"/>
    </source>
</evidence>
<dbReference type="Proteomes" id="UP000054771">
    <property type="component" value="Unassembled WGS sequence"/>
</dbReference>
<comment type="subcellular location">
    <subcellularLocation>
        <location evidence="1">Membrane</location>
        <topology evidence="1">Multi-pass membrane protein</topology>
    </subcellularLocation>
</comment>
<feature type="transmembrane region" description="Helical" evidence="8">
    <location>
        <begin position="397"/>
        <end position="421"/>
    </location>
</feature>
<reference evidence="11" key="1">
    <citation type="journal article" date="2016" name="Genome Announc.">
        <title>Draft genome sequences of fungus Aspergillus calidoustus.</title>
        <authorList>
            <person name="Horn F."/>
            <person name="Linde J."/>
            <person name="Mattern D.J."/>
            <person name="Walther G."/>
            <person name="Guthke R."/>
            <person name="Scherlach K."/>
            <person name="Martin K."/>
            <person name="Brakhage A.A."/>
            <person name="Petzke L."/>
            <person name="Valiante V."/>
        </authorList>
    </citation>
    <scope>NUCLEOTIDE SEQUENCE [LARGE SCALE GENOMIC DNA]</scope>
    <source>
        <strain evidence="11">SF006504</strain>
    </source>
</reference>
<accession>A0A0U4ZGU1</accession>
<dbReference type="OrthoDB" id="5086884at2759"/>
<feature type="transmembrane region" description="Helical" evidence="8">
    <location>
        <begin position="168"/>
        <end position="189"/>
    </location>
</feature>
<dbReference type="PANTHER" id="PTHR23506:SF23">
    <property type="entry name" value="GH10249P"/>
    <property type="match status" value="1"/>
</dbReference>
<feature type="transmembrane region" description="Helical" evidence="8">
    <location>
        <begin position="110"/>
        <end position="128"/>
    </location>
</feature>
<evidence type="ECO:0000256" key="4">
    <source>
        <dbReference type="ARBA" id="ARBA00022692"/>
    </source>
</evidence>
<dbReference type="InterPro" id="IPR036259">
    <property type="entry name" value="MFS_trans_sf"/>
</dbReference>
<feature type="transmembrane region" description="Helical" evidence="8">
    <location>
        <begin position="442"/>
        <end position="463"/>
    </location>
</feature>
<feature type="transmembrane region" description="Helical" evidence="8">
    <location>
        <begin position="134"/>
        <end position="156"/>
    </location>
</feature>
<organism evidence="10 11">
    <name type="scientific">Aspergillus calidoustus</name>
    <dbReference type="NCBI Taxonomy" id="454130"/>
    <lineage>
        <taxon>Eukaryota</taxon>
        <taxon>Fungi</taxon>
        <taxon>Dikarya</taxon>
        <taxon>Ascomycota</taxon>
        <taxon>Pezizomycotina</taxon>
        <taxon>Eurotiomycetes</taxon>
        <taxon>Eurotiomycetidae</taxon>
        <taxon>Eurotiales</taxon>
        <taxon>Aspergillaceae</taxon>
        <taxon>Aspergillus</taxon>
        <taxon>Aspergillus subgen. Nidulantes</taxon>
    </lineage>
</organism>
<evidence type="ECO:0000256" key="7">
    <source>
        <dbReference type="SAM" id="MobiDB-lite"/>
    </source>
</evidence>
<feature type="region of interest" description="Disordered" evidence="7">
    <location>
        <begin position="1"/>
        <end position="24"/>
    </location>
</feature>
<evidence type="ECO:0000256" key="2">
    <source>
        <dbReference type="ARBA" id="ARBA00006829"/>
    </source>
</evidence>
<protein>
    <recommendedName>
        <fullName evidence="9">Major facilitator superfamily (MFS) profile domain-containing protein</fullName>
    </recommendedName>
</protein>
<dbReference type="GO" id="GO:0022857">
    <property type="term" value="F:transmembrane transporter activity"/>
    <property type="evidence" value="ECO:0007669"/>
    <property type="project" value="InterPro"/>
</dbReference>
<feature type="transmembrane region" description="Helical" evidence="8">
    <location>
        <begin position="195"/>
        <end position="215"/>
    </location>
</feature>
<dbReference type="AlphaFoldDB" id="A0A0U4ZGU1"/>
<feature type="transmembrane region" description="Helical" evidence="8">
    <location>
        <begin position="292"/>
        <end position="315"/>
    </location>
</feature>
<sequence length="507" mass="54075">MAGLSQNEACRSCQHQEDSGARPPPWKVEFRSSKGFVTWVVAIAVFTDVFIYGMIIPILPEVLKTRIVVPADELQKWMSILLAAYGGALFVGSPVFGYYADRSSSRRAPFLIGLLALGGSTVMFWFAQSATALVIARTLQGLSAAVVWTVSMALIVDTVGKDQVGAAMGFVSMAMTVGTVSGPFIGGLVLSKAGYHAVFSIAIALILLDIALRLVMIERKNALEWLQDQPASVEETERLLEPVAPGDSLHKYAAIPREAEQSASEGGKVADDGLEESSPSETKAKKRSVPGIVRLLCSGALLVVLAAAVLQAVAYSSFDTVLPLYVMSTFKMGPMGIGLCFIPLFTPSFFSTLIGSAVDHYGSRRITLLAFLIDVPYFLLLQLVAENTAHDKILLYILLFFAGLAAALKTVALMVEVNHVVGEKEKECPGIFGEQGGTAQAYGLYNVAWSGGQVLGPLVAGWLVEWKGWATMVSVFGIVSGGMAVVLAVTSKDVVRLVGRGRLGMQG</sequence>
<dbReference type="InterPro" id="IPR050930">
    <property type="entry name" value="MFS_Vesicular_Transporter"/>
</dbReference>
<dbReference type="Gene3D" id="1.20.1250.20">
    <property type="entry name" value="MFS general substrate transporter like domains"/>
    <property type="match status" value="1"/>
</dbReference>
<gene>
    <name evidence="10" type="ORF">ASPCAL12014</name>
</gene>
<evidence type="ECO:0000256" key="6">
    <source>
        <dbReference type="ARBA" id="ARBA00023136"/>
    </source>
</evidence>
<feature type="domain" description="Major facilitator superfamily (MFS) profile" evidence="9">
    <location>
        <begin position="37"/>
        <end position="494"/>
    </location>
</feature>
<dbReference type="Pfam" id="PF07690">
    <property type="entry name" value="MFS_1"/>
    <property type="match status" value="1"/>
</dbReference>
<dbReference type="EMBL" id="CDMC01000012">
    <property type="protein sequence ID" value="CEL08869.1"/>
    <property type="molecule type" value="Genomic_DNA"/>
</dbReference>
<dbReference type="InterPro" id="IPR011701">
    <property type="entry name" value="MFS"/>
</dbReference>
<keyword evidence="6 8" id="KW-0472">Membrane</keyword>
<dbReference type="InterPro" id="IPR001958">
    <property type="entry name" value="Tet-R_TetA/multi-R_MdtG-like"/>
</dbReference>
<dbReference type="GO" id="GO:0016020">
    <property type="term" value="C:membrane"/>
    <property type="evidence" value="ECO:0007669"/>
    <property type="project" value="UniProtKB-SubCell"/>
</dbReference>
<keyword evidence="11" id="KW-1185">Reference proteome</keyword>
<dbReference type="PRINTS" id="PR01035">
    <property type="entry name" value="TCRTETA"/>
</dbReference>
<feature type="transmembrane region" description="Helical" evidence="8">
    <location>
        <begin position="469"/>
        <end position="490"/>
    </location>
</feature>
<dbReference type="OMA" id="GSTIMFW"/>
<evidence type="ECO:0000256" key="1">
    <source>
        <dbReference type="ARBA" id="ARBA00004141"/>
    </source>
</evidence>
<feature type="transmembrane region" description="Helical" evidence="8">
    <location>
        <begin position="335"/>
        <end position="354"/>
    </location>
</feature>
<dbReference type="STRING" id="454130.A0A0U4ZGU1"/>